<dbReference type="CDD" id="cd16449">
    <property type="entry name" value="RING-HC"/>
    <property type="match status" value="1"/>
</dbReference>
<sequence>RVNMASNYPLGYDDERFESIVNQNFHCLICYNVLKDPVTCRRNEHYFCRGCITEHLRRNSHTCPTCADELSVETLQDVPRIVKNYLNELSIRCDHYDRGCRELVQLQNLKRHITECGFTPVVCGNQGCGETISKRDRTYHESELCQFRKLKCHNCGEISTMMAEMKTEMANIDTKIANINTKEISIMMAGIETKIENLDTKMANINNNHADTRTKLANTNTSMGNIRTKMANMDTKMADIDTKMANTDTRLENTNTKLENMNTKMANLHANVEAKFEAMNNEVRGMKMSLNEVKDGFDHLKEAVLEKIESKERKQEEITRDVSGTASGGRENQHIFVAGGYMRNSVEIFNCHQTLLSKPMPENRHSASSFVYNNHVTVAGGYCDGHVDNMIRMNIHPVPDLSINWSDFAAKLPAKMRAHSSVVYKDSLLVTGGYNADQRVFSDCIHEVQLKPPYAVRLASKMPEPRVRHNTVLCNDSILIVGGTKSWDSEDNLSSVLSYDIKKNVCQQLPALTYPVSEMATVKWAENVVIIGGADKDGKALNNVIIYNMKTGNSHMLPPMLHKRKGCMAVVIENTIVVLGGEDERRNDLKSVESFNFERFSWQELPDMKEERCWATAVVI</sequence>
<dbReference type="InterPro" id="IPR013083">
    <property type="entry name" value="Znf_RING/FYVE/PHD"/>
</dbReference>
<keyword evidence="3" id="KW-0863">Zinc-finger</keyword>
<dbReference type="Gene3D" id="2.120.10.80">
    <property type="entry name" value="Kelch-type beta propeller"/>
    <property type="match status" value="2"/>
</dbReference>
<dbReference type="Gene3D" id="1.20.5.170">
    <property type="match status" value="1"/>
</dbReference>
<dbReference type="Gene3D" id="3.30.40.10">
    <property type="entry name" value="Zinc/RING finger domain, C3HC4 (zinc finger)"/>
    <property type="match status" value="2"/>
</dbReference>
<dbReference type="InterPro" id="IPR001841">
    <property type="entry name" value="Znf_RING"/>
</dbReference>
<organism evidence="5 6">
    <name type="scientific">Paramuricea clavata</name>
    <name type="common">Red gorgonian</name>
    <name type="synonym">Violescent sea-whip</name>
    <dbReference type="NCBI Taxonomy" id="317549"/>
    <lineage>
        <taxon>Eukaryota</taxon>
        <taxon>Metazoa</taxon>
        <taxon>Cnidaria</taxon>
        <taxon>Anthozoa</taxon>
        <taxon>Octocorallia</taxon>
        <taxon>Malacalcyonacea</taxon>
        <taxon>Plexauridae</taxon>
        <taxon>Paramuricea</taxon>
    </lineage>
</organism>
<dbReference type="GO" id="GO:0043122">
    <property type="term" value="P:regulation of canonical NF-kappaB signal transduction"/>
    <property type="evidence" value="ECO:0007669"/>
    <property type="project" value="TreeGrafter"/>
</dbReference>
<dbReference type="SUPFAM" id="SSF57997">
    <property type="entry name" value="Tropomyosin"/>
    <property type="match status" value="1"/>
</dbReference>
<gene>
    <name evidence="5" type="ORF">PACLA_8A059710</name>
</gene>
<dbReference type="PANTHER" id="PTHR10131">
    <property type="entry name" value="TNF RECEPTOR ASSOCIATED FACTOR"/>
    <property type="match status" value="1"/>
</dbReference>
<keyword evidence="5" id="KW-0436">Ligase</keyword>
<feature type="non-terminal residue" evidence="5">
    <location>
        <position position="1"/>
    </location>
</feature>
<proteinExistence type="predicted"/>
<keyword evidence="6" id="KW-1185">Reference proteome</keyword>
<dbReference type="SMART" id="SM00612">
    <property type="entry name" value="Kelch"/>
    <property type="match status" value="4"/>
</dbReference>
<dbReference type="SUPFAM" id="SSF49599">
    <property type="entry name" value="TRAF domain-like"/>
    <property type="match status" value="1"/>
</dbReference>
<reference evidence="5" key="1">
    <citation type="submission" date="2020-04" db="EMBL/GenBank/DDBJ databases">
        <authorList>
            <person name="Alioto T."/>
            <person name="Alioto T."/>
            <person name="Gomez Garrido J."/>
        </authorList>
    </citation>
    <scope>NUCLEOTIDE SEQUENCE</scope>
    <source>
        <strain evidence="5">A484AB</strain>
    </source>
</reference>
<dbReference type="GO" id="GO:0008270">
    <property type="term" value="F:zinc ion binding"/>
    <property type="evidence" value="ECO:0007669"/>
    <property type="project" value="UniProtKB-KW"/>
</dbReference>
<dbReference type="Pfam" id="PF13923">
    <property type="entry name" value="zf-C3HC4_2"/>
    <property type="match status" value="1"/>
</dbReference>
<dbReference type="AlphaFoldDB" id="A0A7D9LS79"/>
<dbReference type="InterPro" id="IPR011043">
    <property type="entry name" value="Gal_Oxase/kelch_b-propeller"/>
</dbReference>
<dbReference type="SUPFAM" id="SSF57850">
    <property type="entry name" value="RING/U-box"/>
    <property type="match status" value="1"/>
</dbReference>
<dbReference type="Proteomes" id="UP001152795">
    <property type="component" value="Unassembled WGS sequence"/>
</dbReference>
<dbReference type="InterPro" id="IPR006652">
    <property type="entry name" value="Kelch_1"/>
</dbReference>
<accession>A0A7D9LS79</accession>
<dbReference type="PROSITE" id="PS50089">
    <property type="entry name" value="ZF_RING_2"/>
    <property type="match status" value="1"/>
</dbReference>
<evidence type="ECO:0000313" key="6">
    <source>
        <dbReference type="Proteomes" id="UP001152795"/>
    </source>
</evidence>
<dbReference type="PANTHER" id="PTHR10131:SF157">
    <property type="entry name" value="RECEPTOR-ASSOCIATED FACTOR, PUTATIVE-RELATED"/>
    <property type="match status" value="1"/>
</dbReference>
<keyword evidence="2" id="KW-0479">Metal-binding</keyword>
<protein>
    <submittedName>
        <fullName evidence="5">E3 ubiquitin- ligase NRDP1</fullName>
    </submittedName>
</protein>
<dbReference type="EMBL" id="CACRXK020025468">
    <property type="protein sequence ID" value="CAB4039492.1"/>
    <property type="molecule type" value="Genomic_DNA"/>
</dbReference>
<name>A0A7D9LS79_PARCT</name>
<dbReference type="InterPro" id="IPR015915">
    <property type="entry name" value="Kelch-typ_b-propeller"/>
</dbReference>
<dbReference type="GO" id="GO:0016874">
    <property type="term" value="F:ligase activity"/>
    <property type="evidence" value="ECO:0007669"/>
    <property type="project" value="UniProtKB-KW"/>
</dbReference>
<dbReference type="SUPFAM" id="SSF50965">
    <property type="entry name" value="Galactose oxidase, central domain"/>
    <property type="match status" value="1"/>
</dbReference>
<evidence type="ECO:0000256" key="3">
    <source>
        <dbReference type="ARBA" id="ARBA00022771"/>
    </source>
</evidence>
<comment type="caution">
    <text evidence="5">The sequence shown here is derived from an EMBL/GenBank/DDBJ whole genome shotgun (WGS) entry which is preliminary data.</text>
</comment>
<dbReference type="PROSITE" id="PS50145">
    <property type="entry name" value="ZF_TRAF"/>
    <property type="match status" value="1"/>
</dbReference>
<evidence type="ECO:0000256" key="2">
    <source>
        <dbReference type="ARBA" id="ARBA00022723"/>
    </source>
</evidence>
<evidence type="ECO:0000256" key="4">
    <source>
        <dbReference type="ARBA" id="ARBA00022833"/>
    </source>
</evidence>
<evidence type="ECO:0000313" key="5">
    <source>
        <dbReference type="EMBL" id="CAB4039492.1"/>
    </source>
</evidence>
<evidence type="ECO:0000256" key="1">
    <source>
        <dbReference type="ARBA" id="ARBA00022441"/>
    </source>
</evidence>
<dbReference type="OrthoDB" id="2441647at2759"/>
<dbReference type="InterPro" id="IPR001293">
    <property type="entry name" value="Znf_TRAF"/>
</dbReference>
<keyword evidence="4" id="KW-0862">Zinc</keyword>
<dbReference type="Pfam" id="PF01344">
    <property type="entry name" value="Kelch_1"/>
    <property type="match status" value="2"/>
</dbReference>
<keyword evidence="1" id="KW-0880">Kelch repeat</keyword>